<reference evidence="1 2" key="1">
    <citation type="submission" date="2021-06" db="EMBL/GenBank/DDBJ databases">
        <title>Caerostris extrusa draft genome.</title>
        <authorList>
            <person name="Kono N."/>
            <person name="Arakawa K."/>
        </authorList>
    </citation>
    <scope>NUCLEOTIDE SEQUENCE [LARGE SCALE GENOMIC DNA]</scope>
</reference>
<keyword evidence="2" id="KW-1185">Reference proteome</keyword>
<protein>
    <submittedName>
        <fullName evidence="1">Uncharacterized protein</fullName>
    </submittedName>
</protein>
<sequence>MYIQIYSQKDKVTRRNAPTKYFLVPPKGHNEAQQSQIRIPSRTRRTTQITTFHWKETLCKCGLKVHLVRMVLFRKWTGKDSLAIENGTEVLERDFSSG</sequence>
<dbReference type="AlphaFoldDB" id="A0AAV4RGP7"/>
<dbReference type="EMBL" id="BPLR01007942">
    <property type="protein sequence ID" value="GIY20865.1"/>
    <property type="molecule type" value="Genomic_DNA"/>
</dbReference>
<evidence type="ECO:0000313" key="2">
    <source>
        <dbReference type="Proteomes" id="UP001054945"/>
    </source>
</evidence>
<comment type="caution">
    <text evidence="1">The sequence shown here is derived from an EMBL/GenBank/DDBJ whole genome shotgun (WGS) entry which is preliminary data.</text>
</comment>
<evidence type="ECO:0000313" key="1">
    <source>
        <dbReference type="EMBL" id="GIY20865.1"/>
    </source>
</evidence>
<dbReference type="Proteomes" id="UP001054945">
    <property type="component" value="Unassembled WGS sequence"/>
</dbReference>
<name>A0AAV4RGP7_CAEEX</name>
<organism evidence="1 2">
    <name type="scientific">Caerostris extrusa</name>
    <name type="common">Bark spider</name>
    <name type="synonym">Caerostris bankana</name>
    <dbReference type="NCBI Taxonomy" id="172846"/>
    <lineage>
        <taxon>Eukaryota</taxon>
        <taxon>Metazoa</taxon>
        <taxon>Ecdysozoa</taxon>
        <taxon>Arthropoda</taxon>
        <taxon>Chelicerata</taxon>
        <taxon>Arachnida</taxon>
        <taxon>Araneae</taxon>
        <taxon>Araneomorphae</taxon>
        <taxon>Entelegynae</taxon>
        <taxon>Araneoidea</taxon>
        <taxon>Araneidae</taxon>
        <taxon>Caerostris</taxon>
    </lineage>
</organism>
<proteinExistence type="predicted"/>
<gene>
    <name evidence="1" type="ORF">CEXT_393861</name>
</gene>
<accession>A0AAV4RGP7</accession>